<keyword evidence="7 10" id="KW-0676">Redox-active center</keyword>
<dbReference type="Proteomes" id="UP000249130">
    <property type="component" value="Unassembled WGS sequence"/>
</dbReference>
<protein>
    <submittedName>
        <fullName evidence="13">Dihydrolipoamide dehydrogenase</fullName>
    </submittedName>
</protein>
<dbReference type="InterPro" id="IPR036188">
    <property type="entry name" value="FAD/NAD-bd_sf"/>
</dbReference>
<dbReference type="Pfam" id="PF02852">
    <property type="entry name" value="Pyr_redox_dim"/>
    <property type="match status" value="1"/>
</dbReference>
<dbReference type="InterPro" id="IPR001100">
    <property type="entry name" value="Pyr_nuc-diS_OxRdtase"/>
</dbReference>
<dbReference type="AlphaFoldDB" id="A0A327L165"/>
<feature type="binding site" evidence="8">
    <location>
        <position position="202"/>
    </location>
    <ligand>
        <name>NAD(+)</name>
        <dbReference type="ChEBI" id="CHEBI:57540"/>
    </ligand>
</feature>
<dbReference type="InterPro" id="IPR004099">
    <property type="entry name" value="Pyr_nucl-diS_OxRdtase_dimer"/>
</dbReference>
<dbReference type="PRINTS" id="PR00411">
    <property type="entry name" value="PNDRDTASEI"/>
</dbReference>
<accession>A0A327L165</accession>
<dbReference type="PANTHER" id="PTHR43014:SF2">
    <property type="entry name" value="MERCURIC REDUCTASE"/>
    <property type="match status" value="1"/>
</dbReference>
<evidence type="ECO:0000256" key="8">
    <source>
        <dbReference type="PIRSR" id="PIRSR000350-3"/>
    </source>
</evidence>
<evidence type="ECO:0000313" key="13">
    <source>
        <dbReference type="EMBL" id="RAI44820.1"/>
    </source>
</evidence>
<dbReference type="GO" id="GO:0050660">
    <property type="term" value="F:flavin adenine dinucleotide binding"/>
    <property type="evidence" value="ECO:0007669"/>
    <property type="project" value="TreeGrafter"/>
</dbReference>
<feature type="binding site" evidence="8">
    <location>
        <position position="305"/>
    </location>
    <ligand>
        <name>NAD(+)</name>
        <dbReference type="ChEBI" id="CHEBI:57540"/>
    </ligand>
</feature>
<dbReference type="PANTHER" id="PTHR43014">
    <property type="entry name" value="MERCURIC REDUCTASE"/>
    <property type="match status" value="1"/>
</dbReference>
<evidence type="ECO:0000256" key="4">
    <source>
        <dbReference type="ARBA" id="ARBA00022857"/>
    </source>
</evidence>
<reference evidence="13 14" key="1">
    <citation type="submission" date="2017-07" db="EMBL/GenBank/DDBJ databases">
        <title>Draft Genome Sequences of Select Purple Nonsulfur Bacteria.</title>
        <authorList>
            <person name="Lasarre B."/>
            <person name="Mckinlay J.B."/>
        </authorList>
    </citation>
    <scope>NUCLEOTIDE SEQUENCE [LARGE SCALE GENOMIC DNA]</scope>
    <source>
        <strain evidence="13 14">DSM 5909</strain>
    </source>
</reference>
<dbReference type="GO" id="GO:0003955">
    <property type="term" value="F:NAD(P)H dehydrogenase (quinone) activity"/>
    <property type="evidence" value="ECO:0007669"/>
    <property type="project" value="TreeGrafter"/>
</dbReference>
<dbReference type="GO" id="GO:0016668">
    <property type="term" value="F:oxidoreductase activity, acting on a sulfur group of donors, NAD(P) as acceptor"/>
    <property type="evidence" value="ECO:0007669"/>
    <property type="project" value="InterPro"/>
</dbReference>
<comment type="similarity">
    <text evidence="1 10">Belongs to the class-I pyridine nucleotide-disulfide oxidoreductase family.</text>
</comment>
<dbReference type="PROSITE" id="PS00076">
    <property type="entry name" value="PYRIDINE_REDOX_1"/>
    <property type="match status" value="1"/>
</dbReference>
<evidence type="ECO:0000256" key="7">
    <source>
        <dbReference type="ARBA" id="ARBA00023284"/>
    </source>
</evidence>
<dbReference type="Pfam" id="PF07992">
    <property type="entry name" value="Pyr_redox_2"/>
    <property type="match status" value="1"/>
</dbReference>
<evidence type="ECO:0000256" key="5">
    <source>
        <dbReference type="ARBA" id="ARBA00023002"/>
    </source>
</evidence>
<dbReference type="PRINTS" id="PR00368">
    <property type="entry name" value="FADPNR"/>
</dbReference>
<dbReference type="InterPro" id="IPR012999">
    <property type="entry name" value="Pyr_OxRdtase_I_AS"/>
</dbReference>
<dbReference type="OrthoDB" id="9761158at2"/>
<gene>
    <name evidence="13" type="ORF">CH341_07135</name>
</gene>
<proteinExistence type="inferred from homology"/>
<evidence type="ECO:0000256" key="9">
    <source>
        <dbReference type="PIRSR" id="PIRSR000350-4"/>
    </source>
</evidence>
<keyword evidence="8" id="KW-0547">Nucleotide-binding</keyword>
<feature type="binding site" evidence="8">
    <location>
        <begin position="142"/>
        <end position="144"/>
    </location>
    <ligand>
        <name>FAD</name>
        <dbReference type="ChEBI" id="CHEBI:57692"/>
    </ligand>
</feature>
<keyword evidence="8" id="KW-0520">NAD</keyword>
<feature type="domain" description="Pyridine nucleotide-disulphide oxidoreductase dimerisation" evidence="11">
    <location>
        <begin position="340"/>
        <end position="446"/>
    </location>
</feature>
<feature type="domain" description="FAD/NAD(P)-binding" evidence="12">
    <location>
        <begin position="8"/>
        <end position="320"/>
    </location>
</feature>
<dbReference type="EMBL" id="NPEX01000033">
    <property type="protein sequence ID" value="RAI44820.1"/>
    <property type="molecule type" value="Genomic_DNA"/>
</dbReference>
<dbReference type="SUPFAM" id="SSF55424">
    <property type="entry name" value="FAD/NAD-linked reductases, dimerisation (C-terminal) domain"/>
    <property type="match status" value="1"/>
</dbReference>
<evidence type="ECO:0000256" key="10">
    <source>
        <dbReference type="RuleBase" id="RU003691"/>
    </source>
</evidence>
<keyword evidence="14" id="KW-1185">Reference proteome</keyword>
<keyword evidence="4" id="KW-0521">NADP</keyword>
<evidence type="ECO:0000313" key="14">
    <source>
        <dbReference type="Proteomes" id="UP000249130"/>
    </source>
</evidence>
<dbReference type="SUPFAM" id="SSF51905">
    <property type="entry name" value="FAD/NAD(P)-binding domain"/>
    <property type="match status" value="1"/>
</dbReference>
<keyword evidence="3 8" id="KW-0274">FAD</keyword>
<comment type="caution">
    <text evidence="13">The sequence shown here is derived from an EMBL/GenBank/DDBJ whole genome shotgun (WGS) entry which is preliminary data.</text>
</comment>
<dbReference type="FunFam" id="3.30.390.30:FF:000001">
    <property type="entry name" value="Dihydrolipoyl dehydrogenase"/>
    <property type="match status" value="1"/>
</dbReference>
<keyword evidence="6" id="KW-1015">Disulfide bond</keyword>
<dbReference type="PIRSF" id="PIRSF000350">
    <property type="entry name" value="Mercury_reductase_MerA"/>
    <property type="match status" value="1"/>
</dbReference>
<feature type="disulfide bond" description="Redox-active" evidence="9">
    <location>
        <begin position="44"/>
        <end position="49"/>
    </location>
</feature>
<name>A0A327L165_9BRAD</name>
<feature type="binding site" evidence="8">
    <location>
        <begin position="179"/>
        <end position="186"/>
    </location>
    <ligand>
        <name>NAD(+)</name>
        <dbReference type="ChEBI" id="CHEBI:57540"/>
    </ligand>
</feature>
<evidence type="ECO:0000259" key="11">
    <source>
        <dbReference type="Pfam" id="PF02852"/>
    </source>
</evidence>
<evidence type="ECO:0000256" key="1">
    <source>
        <dbReference type="ARBA" id="ARBA00007532"/>
    </source>
</evidence>
<dbReference type="Gene3D" id="3.30.390.30">
    <property type="match status" value="1"/>
</dbReference>
<dbReference type="Gene3D" id="3.50.50.60">
    <property type="entry name" value="FAD/NAD(P)-binding domain"/>
    <property type="match status" value="2"/>
</dbReference>
<keyword evidence="5 10" id="KW-0560">Oxidoreductase</keyword>
<keyword evidence="2 10" id="KW-0285">Flavoprotein</keyword>
<evidence type="ECO:0000256" key="2">
    <source>
        <dbReference type="ARBA" id="ARBA00022630"/>
    </source>
</evidence>
<evidence type="ECO:0000259" key="12">
    <source>
        <dbReference type="Pfam" id="PF07992"/>
    </source>
</evidence>
<sequence>MTERLSPDLCVVGGGAAGLSVAAAAAGFGVPVVLVERGRMGGECLNAGCVPSKALIAAARHARAVDEAHRFGVQAGPAMVDMAALRAHVRATIAGIAPTDSAARFTALGVRVIAGTARFTGPDSLAVDDATEITARRVVIATGSSPRLPPVAGLADVPFLTTETVFDLDVLPRHLLVIGAGPVGLELGQAFRRLGSGVTLVEAGEPLAGEDPEAAASVLAALRREGVDIRPHAGIARAFRAGGAVALTLDTGETLTGSHLLVAAGRVPSLAGLDLDRAGIAHGPDGIRVDAALRTTNPRVYAIGDAIPGARSTHGASHQAALVIRNALFRLPVRFDPDAVPRVVFTDPELARIGPTEAALRARGESFRVLRWPLADNDRARAERDIPGHVKLVTTRRGRILGASIVGAHAGEMITTWGLAVRNRLSVRDLAEQVVAYPTRGEIGKRAAMTFYSRTLTNPMVRRMVGWLRRLG</sequence>
<organism evidence="13 14">
    <name type="scientific">Rhodoplanes roseus</name>
    <dbReference type="NCBI Taxonomy" id="29409"/>
    <lineage>
        <taxon>Bacteria</taxon>
        <taxon>Pseudomonadati</taxon>
        <taxon>Pseudomonadota</taxon>
        <taxon>Alphaproteobacteria</taxon>
        <taxon>Hyphomicrobiales</taxon>
        <taxon>Nitrobacteraceae</taxon>
        <taxon>Rhodoplanes</taxon>
    </lineage>
</organism>
<evidence type="ECO:0000256" key="3">
    <source>
        <dbReference type="ARBA" id="ARBA00022827"/>
    </source>
</evidence>
<evidence type="ECO:0000256" key="6">
    <source>
        <dbReference type="ARBA" id="ARBA00023157"/>
    </source>
</evidence>
<dbReference type="InterPro" id="IPR016156">
    <property type="entry name" value="FAD/NAD-linked_Rdtase_dimer_sf"/>
</dbReference>
<feature type="binding site" evidence="8">
    <location>
        <position position="53"/>
    </location>
    <ligand>
        <name>FAD</name>
        <dbReference type="ChEBI" id="CHEBI:57692"/>
    </ligand>
</feature>
<comment type="cofactor">
    <cofactor evidence="8">
        <name>FAD</name>
        <dbReference type="ChEBI" id="CHEBI:57692"/>
    </cofactor>
    <text evidence="8">Binds 1 FAD per subunit.</text>
</comment>
<dbReference type="InterPro" id="IPR023753">
    <property type="entry name" value="FAD/NAD-binding_dom"/>
</dbReference>
<feature type="binding site" evidence="8">
    <location>
        <position position="265"/>
    </location>
    <ligand>
        <name>NAD(+)</name>
        <dbReference type="ChEBI" id="CHEBI:57540"/>
    </ligand>
</feature>